<dbReference type="Pfam" id="PF14100">
    <property type="entry name" value="DUF6807"/>
    <property type="match status" value="1"/>
</dbReference>
<sequence>MSVSAQKIATLTVPINNTSGSFHVPVSVSLDDITVLPDSMLSLFEITDGDRRSVAYQIEHGQDREMHWLLSPNKKGQKKRERVFELVKGKPTVVEAAVQVLDQNGALLIQSSGNNLLRYVYKTHYPPEGVDSAYKRSGFIHPFWTPNGQELTRIDPPDHYHHFGLWNPWTRVLFDGDTVDFWNIRDGKGTVRFAHLISRNQGAIYGDYQTVHEHIAFKKDGSEKTALNEVQSVRIYKPDTEDDYYIMDITVELDCASASPVILQEYRYGGLGWRATEAWNDDNSEVLTSEGNTRKNADGTKARWVIVQGSLGADYGGALMMSYPINYNHPEPLRIWPEGTNGRGDVFANFSPTKDRDWPLYPGNTYVQKYRFLVYNGEMDEQRAEEAWQQYAHPPKVAVDLSAGAIAGSTSDVKESRKVLLYTKNGEGFVHDNIPYAVEAIKKLGAEYDFQVDVSEDPSVFTEDNLKQYKLLIFSSTNNDVFDTDDQRLAFRRYIQAGGGFVGIHSVTGTERNWTWFKKMVGGSFSWHAVLQEFTVVNIRPEHPSVEGLPKRWVRKDECYFTKEMYPGIKVLMAHDLNSLDLSLADNQERLVKEHSAHFGELYPAVWHQKFDGGTIWISTLGHMKESYQDPVFMQHILQGIQYVFNETGALDYTEAYARGRDDEVRY</sequence>
<organism evidence="2 3">
    <name type="scientific">Albibacterium profundi</name>
    <dbReference type="NCBI Taxonomy" id="3134906"/>
    <lineage>
        <taxon>Bacteria</taxon>
        <taxon>Pseudomonadati</taxon>
        <taxon>Bacteroidota</taxon>
        <taxon>Sphingobacteriia</taxon>
        <taxon>Sphingobacteriales</taxon>
        <taxon>Sphingobacteriaceae</taxon>
        <taxon>Albibacterium</taxon>
    </lineage>
</organism>
<evidence type="ECO:0000313" key="2">
    <source>
        <dbReference type="EMBL" id="MFB5946889.1"/>
    </source>
</evidence>
<dbReference type="Gene3D" id="3.40.50.880">
    <property type="match status" value="1"/>
</dbReference>
<dbReference type="EMBL" id="JBBVGT010000003">
    <property type="protein sequence ID" value="MFB5946889.1"/>
    <property type="molecule type" value="Genomic_DNA"/>
</dbReference>
<dbReference type="InterPro" id="IPR029062">
    <property type="entry name" value="Class_I_gatase-like"/>
</dbReference>
<comment type="caution">
    <text evidence="2">The sequence shown here is derived from an EMBL/GenBank/DDBJ whole genome shotgun (WGS) entry which is preliminary data.</text>
</comment>
<protein>
    <submittedName>
        <fullName evidence="2">DUF6807 family protein</fullName>
    </submittedName>
</protein>
<proteinExistence type="predicted"/>
<evidence type="ECO:0000313" key="3">
    <source>
        <dbReference type="Proteomes" id="UP001580928"/>
    </source>
</evidence>
<feature type="domain" description="ThuA-like" evidence="1">
    <location>
        <begin position="418"/>
        <end position="644"/>
    </location>
</feature>
<accession>A0ABV5CH39</accession>
<dbReference type="Proteomes" id="UP001580928">
    <property type="component" value="Unassembled WGS sequence"/>
</dbReference>
<dbReference type="RefSeq" id="WP_375558419.1">
    <property type="nucleotide sequence ID" value="NZ_JBBVGT010000003.1"/>
</dbReference>
<evidence type="ECO:0000259" key="1">
    <source>
        <dbReference type="Pfam" id="PF06283"/>
    </source>
</evidence>
<dbReference type="PANTHER" id="PTHR40469">
    <property type="entry name" value="SECRETED GLYCOSYL HYDROLASE"/>
    <property type="match status" value="1"/>
</dbReference>
<reference evidence="2 3" key="1">
    <citation type="submission" date="2024-04" db="EMBL/GenBank/DDBJ databases">
        <title>Albibacterium profundi sp. nov., isolated from sediment of the Challenger Deep of Mariana Trench.</title>
        <authorList>
            <person name="Wang Y."/>
        </authorList>
    </citation>
    <scope>NUCLEOTIDE SEQUENCE [LARGE SCALE GENOMIC DNA]</scope>
    <source>
        <strain evidence="2 3">RHL897</strain>
    </source>
</reference>
<dbReference type="SUPFAM" id="SSF52317">
    <property type="entry name" value="Class I glutamine amidotransferase-like"/>
    <property type="match status" value="1"/>
</dbReference>
<name>A0ABV5CH39_9SPHI</name>
<keyword evidence="3" id="KW-1185">Reference proteome</keyword>
<dbReference type="PANTHER" id="PTHR40469:SF2">
    <property type="entry name" value="GALACTOSE-BINDING DOMAIN-LIKE SUPERFAMILY PROTEIN"/>
    <property type="match status" value="1"/>
</dbReference>
<gene>
    <name evidence="2" type="ORF">WKR92_13735</name>
</gene>
<dbReference type="Pfam" id="PF06283">
    <property type="entry name" value="ThuA"/>
    <property type="match status" value="1"/>
</dbReference>
<dbReference type="InterPro" id="IPR029475">
    <property type="entry name" value="DUF6807"/>
</dbReference>
<dbReference type="InterPro" id="IPR029010">
    <property type="entry name" value="ThuA-like"/>
</dbReference>